<dbReference type="EMBL" id="CAJPIZ010002008">
    <property type="protein sequence ID" value="CAG2104403.1"/>
    <property type="molecule type" value="Genomic_DNA"/>
</dbReference>
<reference evidence="17" key="1">
    <citation type="submission" date="2020-11" db="EMBL/GenBank/DDBJ databases">
        <authorList>
            <person name="Tran Van P."/>
        </authorList>
    </citation>
    <scope>NUCLEOTIDE SEQUENCE</scope>
</reference>
<evidence type="ECO:0000256" key="7">
    <source>
        <dbReference type="ARBA" id="ARBA00022824"/>
    </source>
</evidence>
<dbReference type="FunFam" id="1.10.630.10:FF:000042">
    <property type="entry name" value="Cytochrome P450"/>
    <property type="match status" value="1"/>
</dbReference>
<dbReference type="InterPro" id="IPR036396">
    <property type="entry name" value="Cyt_P450_sf"/>
</dbReference>
<feature type="compositionally biased region" description="Basic and acidic residues" evidence="16">
    <location>
        <begin position="364"/>
        <end position="377"/>
    </location>
</feature>
<feature type="non-terminal residue" evidence="17">
    <location>
        <position position="1"/>
    </location>
</feature>
<keyword evidence="7" id="KW-0256">Endoplasmic reticulum</keyword>
<evidence type="ECO:0000256" key="13">
    <source>
        <dbReference type="ARBA" id="ARBA00043906"/>
    </source>
</evidence>
<evidence type="ECO:0000256" key="12">
    <source>
        <dbReference type="ARBA" id="ARBA00023136"/>
    </source>
</evidence>
<organism evidence="17">
    <name type="scientific">Medioppia subpectinata</name>
    <dbReference type="NCBI Taxonomy" id="1979941"/>
    <lineage>
        <taxon>Eukaryota</taxon>
        <taxon>Metazoa</taxon>
        <taxon>Ecdysozoa</taxon>
        <taxon>Arthropoda</taxon>
        <taxon>Chelicerata</taxon>
        <taxon>Arachnida</taxon>
        <taxon>Acari</taxon>
        <taxon>Acariformes</taxon>
        <taxon>Sarcoptiformes</taxon>
        <taxon>Oribatida</taxon>
        <taxon>Brachypylina</taxon>
        <taxon>Oppioidea</taxon>
        <taxon>Oppiidae</taxon>
        <taxon>Medioppia</taxon>
    </lineage>
</organism>
<dbReference type="InterPro" id="IPR050705">
    <property type="entry name" value="Cytochrome_P450_3A"/>
</dbReference>
<accession>A0A7R9PXU9</accession>
<dbReference type="Pfam" id="PF00067">
    <property type="entry name" value="p450"/>
    <property type="match status" value="3"/>
</dbReference>
<evidence type="ECO:0000256" key="9">
    <source>
        <dbReference type="ARBA" id="ARBA00023002"/>
    </source>
</evidence>
<gene>
    <name evidence="17" type="ORF">OSB1V03_LOCUS4420</name>
</gene>
<name>A0A7R9PXU9_9ACAR</name>
<keyword evidence="6 14" id="KW-0479">Metal-binding</keyword>
<comment type="function">
    <text evidence="13">Cytochromes P450 are a group of heme-thiolate monooxygenases. They oxidize a variety of structurally unrelated compounds, including steroids, fatty acids, and xenobiotics.</text>
</comment>
<dbReference type="GO" id="GO:0005506">
    <property type="term" value="F:iron ion binding"/>
    <property type="evidence" value="ECO:0007669"/>
    <property type="project" value="InterPro"/>
</dbReference>
<feature type="binding site" description="axial binding residue" evidence="14">
    <location>
        <position position="557"/>
    </location>
    <ligand>
        <name>heme</name>
        <dbReference type="ChEBI" id="CHEBI:30413"/>
    </ligand>
    <ligandPart>
        <name>Fe</name>
        <dbReference type="ChEBI" id="CHEBI:18248"/>
    </ligandPart>
</feature>
<dbReference type="PANTHER" id="PTHR24302">
    <property type="entry name" value="CYTOCHROME P450 FAMILY 3"/>
    <property type="match status" value="1"/>
</dbReference>
<feature type="compositionally biased region" description="Polar residues" evidence="16">
    <location>
        <begin position="378"/>
        <end position="390"/>
    </location>
</feature>
<sequence length="613" mass="70556">PDDYIKVFKGDMVQILVSQLHKDPEQFNDPEKFEPDRFLPQNISHHPYSYLPFGAGPRNCVAKRLALMEAKLAILYSVYNYRFEICDKTSVFIGIVYLIIKYYRRDNSQQWKDRNIKPGNPNSLYQLVWKKRFPEELYRYGDKKYGKLYGFKGLGTTTIVCARTDFISQVLSKEFATFNQRRSMGSSGGDPIMDNMLHVVMGDQWKRLRAIVSPTFSTGKLRKMRPLIDDCLQALVTNIGKMSANSDHSVDMKTVYGAYTMEVIIQVAFGTKVDALIDDKNPIILNAKELMANFSVSKLPRIMLIMLLPKLAKLLGLQLFPRHILAFFADFVHKIIAERRSRKASDGDKRYDFLQLLLDANERKNEENSDETHKQETTTESDVLSEEQTTPLQLNTKSMSDEEMISQCVLFFIAGFDTTSTTISYAIYLLSESQESQQKLFEESKSIFETKQDIDYDAIERLEYLNACLMETLRLFPPALALERKASEDITLTGDGGPDDYIKVFKGDIIQIPVCVLHEDPEHFKDPKQFKPERFLPQNITHHPYAHLPFGGGPRNCVAKRLALMEAKLAILYSVYNYRFEICDKTLRPPERNHTLGLIIPKEVVLRVEKRVH</sequence>
<evidence type="ECO:0000256" key="1">
    <source>
        <dbReference type="ARBA" id="ARBA00001971"/>
    </source>
</evidence>
<keyword evidence="8" id="KW-0492">Microsome</keyword>
<keyword evidence="11 15" id="KW-0503">Monooxygenase</keyword>
<dbReference type="Proteomes" id="UP000759131">
    <property type="component" value="Unassembled WGS sequence"/>
</dbReference>
<evidence type="ECO:0000256" key="8">
    <source>
        <dbReference type="ARBA" id="ARBA00022848"/>
    </source>
</evidence>
<protein>
    <recommendedName>
        <fullName evidence="19">Cytochrome P450</fullName>
    </recommendedName>
</protein>
<evidence type="ECO:0000256" key="15">
    <source>
        <dbReference type="RuleBase" id="RU000461"/>
    </source>
</evidence>
<dbReference type="InterPro" id="IPR001128">
    <property type="entry name" value="Cyt_P450"/>
</dbReference>
<dbReference type="AlphaFoldDB" id="A0A7R9PXU9"/>
<keyword evidence="18" id="KW-1185">Reference proteome</keyword>
<comment type="similarity">
    <text evidence="4 15">Belongs to the cytochrome P450 family.</text>
</comment>
<keyword evidence="5 14" id="KW-0349">Heme</keyword>
<dbReference type="PANTHER" id="PTHR24302:SF15">
    <property type="entry name" value="FATTY-ACID PEROXYGENASE"/>
    <property type="match status" value="1"/>
</dbReference>
<evidence type="ECO:0008006" key="19">
    <source>
        <dbReference type="Google" id="ProtNLM"/>
    </source>
</evidence>
<comment type="cofactor">
    <cofactor evidence="1 14">
        <name>heme</name>
        <dbReference type="ChEBI" id="CHEBI:30413"/>
    </cofactor>
</comment>
<evidence type="ECO:0000256" key="3">
    <source>
        <dbReference type="ARBA" id="ARBA00004406"/>
    </source>
</evidence>
<evidence type="ECO:0000256" key="6">
    <source>
        <dbReference type="ARBA" id="ARBA00022723"/>
    </source>
</evidence>
<evidence type="ECO:0000256" key="5">
    <source>
        <dbReference type="ARBA" id="ARBA00022617"/>
    </source>
</evidence>
<dbReference type="GO" id="GO:0016705">
    <property type="term" value="F:oxidoreductase activity, acting on paired donors, with incorporation or reduction of molecular oxygen"/>
    <property type="evidence" value="ECO:0007669"/>
    <property type="project" value="InterPro"/>
</dbReference>
<evidence type="ECO:0000256" key="10">
    <source>
        <dbReference type="ARBA" id="ARBA00023004"/>
    </source>
</evidence>
<dbReference type="GO" id="GO:0020037">
    <property type="term" value="F:heme binding"/>
    <property type="evidence" value="ECO:0007669"/>
    <property type="project" value="InterPro"/>
</dbReference>
<dbReference type="CDD" id="cd11055">
    <property type="entry name" value="CYP3A-like"/>
    <property type="match status" value="1"/>
</dbReference>
<dbReference type="InterPro" id="IPR002401">
    <property type="entry name" value="Cyt_P450_E_grp-I"/>
</dbReference>
<dbReference type="PRINTS" id="PR00385">
    <property type="entry name" value="P450"/>
</dbReference>
<evidence type="ECO:0000256" key="2">
    <source>
        <dbReference type="ARBA" id="ARBA00004174"/>
    </source>
</evidence>
<keyword evidence="9 15" id="KW-0560">Oxidoreductase</keyword>
<dbReference type="EMBL" id="OC856583">
    <property type="protein sequence ID" value="CAD7623973.1"/>
    <property type="molecule type" value="Genomic_DNA"/>
</dbReference>
<keyword evidence="10 14" id="KW-0408">Iron</keyword>
<evidence type="ECO:0000256" key="11">
    <source>
        <dbReference type="ARBA" id="ARBA00023033"/>
    </source>
</evidence>
<evidence type="ECO:0000313" key="18">
    <source>
        <dbReference type="Proteomes" id="UP000759131"/>
    </source>
</evidence>
<dbReference type="PROSITE" id="PS00086">
    <property type="entry name" value="CYTOCHROME_P450"/>
    <property type="match status" value="2"/>
</dbReference>
<dbReference type="GO" id="GO:0005789">
    <property type="term" value="C:endoplasmic reticulum membrane"/>
    <property type="evidence" value="ECO:0007669"/>
    <property type="project" value="UniProtKB-SubCell"/>
</dbReference>
<keyword evidence="12" id="KW-0472">Membrane</keyword>
<dbReference type="Gene3D" id="1.10.630.10">
    <property type="entry name" value="Cytochrome P450"/>
    <property type="match status" value="2"/>
</dbReference>
<feature type="region of interest" description="Disordered" evidence="16">
    <location>
        <begin position="364"/>
        <end position="390"/>
    </location>
</feature>
<dbReference type="GO" id="GO:0008395">
    <property type="term" value="F:steroid hydroxylase activity"/>
    <property type="evidence" value="ECO:0007669"/>
    <property type="project" value="TreeGrafter"/>
</dbReference>
<dbReference type="SUPFAM" id="SSF48264">
    <property type="entry name" value="Cytochrome P450"/>
    <property type="match status" value="2"/>
</dbReference>
<evidence type="ECO:0000256" key="16">
    <source>
        <dbReference type="SAM" id="MobiDB-lite"/>
    </source>
</evidence>
<evidence type="ECO:0000256" key="14">
    <source>
        <dbReference type="PIRSR" id="PIRSR602401-1"/>
    </source>
</evidence>
<evidence type="ECO:0000313" key="17">
    <source>
        <dbReference type="EMBL" id="CAD7623973.1"/>
    </source>
</evidence>
<dbReference type="InterPro" id="IPR017972">
    <property type="entry name" value="Cyt_P450_CS"/>
</dbReference>
<comment type="subcellular location">
    <subcellularLocation>
        <location evidence="3">Endoplasmic reticulum membrane</location>
        <topology evidence="3">Peripheral membrane protein</topology>
    </subcellularLocation>
    <subcellularLocation>
        <location evidence="2">Microsome membrane</location>
        <topology evidence="2">Peripheral membrane protein</topology>
    </subcellularLocation>
</comment>
<dbReference type="OrthoDB" id="6511281at2759"/>
<dbReference type="PRINTS" id="PR00463">
    <property type="entry name" value="EP450I"/>
</dbReference>
<evidence type="ECO:0000256" key="4">
    <source>
        <dbReference type="ARBA" id="ARBA00010617"/>
    </source>
</evidence>
<proteinExistence type="inferred from homology"/>